<dbReference type="PANTHER" id="PTHR43648:SF1">
    <property type="entry name" value="ELECTRON TRANSFER FLAVOPROTEIN BETA SUBUNIT LYSINE METHYLTRANSFERASE"/>
    <property type="match status" value="1"/>
</dbReference>
<keyword evidence="2 6" id="KW-0963">Cytoplasm</keyword>
<comment type="catalytic activity">
    <reaction evidence="6">
        <text>L-lysyl-[protein] + 3 S-adenosyl-L-methionine = N(6),N(6),N(6)-trimethyl-L-lysyl-[protein] + 3 S-adenosyl-L-homocysteine + 3 H(+)</text>
        <dbReference type="Rhea" id="RHEA:54192"/>
        <dbReference type="Rhea" id="RHEA-COMP:9752"/>
        <dbReference type="Rhea" id="RHEA-COMP:13826"/>
        <dbReference type="ChEBI" id="CHEBI:15378"/>
        <dbReference type="ChEBI" id="CHEBI:29969"/>
        <dbReference type="ChEBI" id="CHEBI:57856"/>
        <dbReference type="ChEBI" id="CHEBI:59789"/>
        <dbReference type="ChEBI" id="CHEBI:61961"/>
    </reaction>
</comment>
<accession>A0A953J7D8</accession>
<evidence type="ECO:0000256" key="5">
    <source>
        <dbReference type="ARBA" id="ARBA00022691"/>
    </source>
</evidence>
<keyword evidence="4 6" id="KW-0808">Transferase</keyword>
<dbReference type="PIRSF" id="PIRSF000401">
    <property type="entry name" value="RPL11_MTase"/>
    <property type="match status" value="1"/>
</dbReference>
<dbReference type="NCBIfam" id="NF001785">
    <property type="entry name" value="PRK00517.2-2"/>
    <property type="match status" value="1"/>
</dbReference>
<reference evidence="7" key="2">
    <citation type="submission" date="2021-08" db="EMBL/GenBank/DDBJ databases">
        <authorList>
            <person name="Dalcin Martins P."/>
        </authorList>
    </citation>
    <scope>NUCLEOTIDE SEQUENCE</scope>
    <source>
        <strain evidence="7">MAG_39</strain>
    </source>
</reference>
<dbReference type="GO" id="GO:0005737">
    <property type="term" value="C:cytoplasm"/>
    <property type="evidence" value="ECO:0007669"/>
    <property type="project" value="UniProtKB-SubCell"/>
</dbReference>
<organism evidence="7 8">
    <name type="scientific">Candidatus Nitrobium versatile</name>
    <dbReference type="NCBI Taxonomy" id="2884831"/>
    <lineage>
        <taxon>Bacteria</taxon>
        <taxon>Pseudomonadati</taxon>
        <taxon>Nitrospirota</taxon>
        <taxon>Nitrospiria</taxon>
        <taxon>Nitrospirales</taxon>
        <taxon>Nitrospiraceae</taxon>
        <taxon>Candidatus Nitrobium</taxon>
    </lineage>
</organism>
<evidence type="ECO:0000256" key="4">
    <source>
        <dbReference type="ARBA" id="ARBA00022679"/>
    </source>
</evidence>
<proteinExistence type="inferred from homology"/>
<dbReference type="InterPro" id="IPR004498">
    <property type="entry name" value="Ribosomal_PrmA_MeTrfase"/>
</dbReference>
<dbReference type="InterPro" id="IPR029063">
    <property type="entry name" value="SAM-dependent_MTases_sf"/>
</dbReference>
<keyword evidence="7" id="KW-0687">Ribonucleoprotein</keyword>
<dbReference type="EC" id="2.1.1.-" evidence="6"/>
<evidence type="ECO:0000256" key="2">
    <source>
        <dbReference type="ARBA" id="ARBA00022490"/>
    </source>
</evidence>
<feature type="binding site" evidence="6">
    <location>
        <position position="154"/>
    </location>
    <ligand>
        <name>S-adenosyl-L-methionine</name>
        <dbReference type="ChEBI" id="CHEBI:59789"/>
    </ligand>
</feature>
<dbReference type="EMBL" id="JAIOIV010000003">
    <property type="protein sequence ID" value="MBZ0154597.1"/>
    <property type="molecule type" value="Genomic_DNA"/>
</dbReference>
<protein>
    <recommendedName>
        <fullName evidence="6">Ribosomal protein L11 methyltransferase</fullName>
        <shortName evidence="6">L11 Mtase</shortName>
        <ecNumber evidence="6">2.1.1.-</ecNumber>
    </recommendedName>
</protein>
<dbReference type="HAMAP" id="MF_00735">
    <property type="entry name" value="Methyltr_PrmA"/>
    <property type="match status" value="1"/>
</dbReference>
<feature type="binding site" evidence="6">
    <location>
        <position position="217"/>
    </location>
    <ligand>
        <name>S-adenosyl-L-methionine</name>
        <dbReference type="ChEBI" id="CHEBI:59789"/>
    </ligand>
</feature>
<evidence type="ECO:0000256" key="3">
    <source>
        <dbReference type="ARBA" id="ARBA00022603"/>
    </source>
</evidence>
<dbReference type="GO" id="GO:0008276">
    <property type="term" value="F:protein methyltransferase activity"/>
    <property type="evidence" value="ECO:0007669"/>
    <property type="project" value="UniProtKB-UniRule"/>
</dbReference>
<dbReference type="AlphaFoldDB" id="A0A953J7D8"/>
<dbReference type="Proteomes" id="UP000705867">
    <property type="component" value="Unassembled WGS sequence"/>
</dbReference>
<dbReference type="InterPro" id="IPR050078">
    <property type="entry name" value="Ribosomal_L11_MeTrfase_PrmA"/>
</dbReference>
<comment type="caution">
    <text evidence="7">The sequence shown here is derived from an EMBL/GenBank/DDBJ whole genome shotgun (WGS) entry which is preliminary data.</text>
</comment>
<evidence type="ECO:0000313" key="7">
    <source>
        <dbReference type="EMBL" id="MBZ0154597.1"/>
    </source>
</evidence>
<dbReference type="CDD" id="cd02440">
    <property type="entry name" value="AdoMet_MTases"/>
    <property type="match status" value="1"/>
</dbReference>
<dbReference type="PANTHER" id="PTHR43648">
    <property type="entry name" value="ELECTRON TRANSFER FLAVOPROTEIN BETA SUBUNIT LYSINE METHYLTRANSFERASE"/>
    <property type="match status" value="1"/>
</dbReference>
<evidence type="ECO:0000313" key="8">
    <source>
        <dbReference type="Proteomes" id="UP000705867"/>
    </source>
</evidence>
<sequence length="280" mass="30235">MGYYEFTITVADESRDALLERMSQAGCLGVVETDSTLIAYFTDLTGIDSILDDLGCSRSVLEEAGLPSGFTFEYVFLSERDWNESWKKKFEPILVGENLSVVPPWDTSDTGRMTLIIDPGMAFGTGHHETTKNCLALIERLAGEVNRGAFLDVGTGTGILAIAASKLGFEQVVGVDIDPLALSAAHRNIASNRLVNIQIREGSLSSAEGLFDMIAANILKEVLLGMAPGIAARLKRPGTALLSGMLTGQEDEVIAAVEREGLRCREKIVDGRWVSLIVSH</sequence>
<evidence type="ECO:0000256" key="1">
    <source>
        <dbReference type="ARBA" id="ARBA00009741"/>
    </source>
</evidence>
<dbReference type="GO" id="GO:0005840">
    <property type="term" value="C:ribosome"/>
    <property type="evidence" value="ECO:0007669"/>
    <property type="project" value="UniProtKB-KW"/>
</dbReference>
<keyword evidence="7" id="KW-0689">Ribosomal protein</keyword>
<dbReference type="SUPFAM" id="SSF53335">
    <property type="entry name" value="S-adenosyl-L-methionine-dependent methyltransferases"/>
    <property type="match status" value="1"/>
</dbReference>
<gene>
    <name evidence="6 7" type="primary">prmA</name>
    <name evidence="7" type="ORF">K8I29_00090</name>
</gene>
<comment type="function">
    <text evidence="6">Methylates ribosomal protein L11.</text>
</comment>
<dbReference type="GO" id="GO:0032259">
    <property type="term" value="P:methylation"/>
    <property type="evidence" value="ECO:0007669"/>
    <property type="project" value="UniProtKB-KW"/>
</dbReference>
<name>A0A953J7D8_9BACT</name>
<dbReference type="Pfam" id="PF06325">
    <property type="entry name" value="PrmA"/>
    <property type="match status" value="1"/>
</dbReference>
<keyword evidence="3 6" id="KW-0489">Methyltransferase</keyword>
<comment type="similarity">
    <text evidence="1 6">Belongs to the methyltransferase superfamily. PrmA family.</text>
</comment>
<feature type="binding site" evidence="6">
    <location>
        <position position="176"/>
    </location>
    <ligand>
        <name>S-adenosyl-L-methionine</name>
        <dbReference type="ChEBI" id="CHEBI:59789"/>
    </ligand>
</feature>
<evidence type="ECO:0000256" key="6">
    <source>
        <dbReference type="HAMAP-Rule" id="MF_00735"/>
    </source>
</evidence>
<keyword evidence="5 6" id="KW-0949">S-adenosyl-L-methionine</keyword>
<reference evidence="7" key="1">
    <citation type="journal article" date="2021" name="bioRxiv">
        <title>Unraveling nitrogen, sulfur and carbon metabolic pathways and microbial community transcriptional responses to substrate deprivation and toxicity stresses in a bioreactor mimicking anoxic brackish coastal sediment conditions.</title>
        <authorList>
            <person name="Martins P.D."/>
            <person name="Echeveste M.J."/>
            <person name="Arshad A."/>
            <person name="Kurth J."/>
            <person name="Ouboter H."/>
            <person name="Jetten M.S.M."/>
            <person name="Welte C.U."/>
        </authorList>
    </citation>
    <scope>NUCLEOTIDE SEQUENCE</scope>
    <source>
        <strain evidence="7">MAG_39</strain>
    </source>
</reference>
<comment type="subcellular location">
    <subcellularLocation>
        <location evidence="6">Cytoplasm</location>
    </subcellularLocation>
</comment>
<dbReference type="Gene3D" id="3.40.50.150">
    <property type="entry name" value="Vaccinia Virus protein VP39"/>
    <property type="match status" value="1"/>
</dbReference>
<feature type="binding site" evidence="6">
    <location>
        <position position="131"/>
    </location>
    <ligand>
        <name>S-adenosyl-L-methionine</name>
        <dbReference type="ChEBI" id="CHEBI:59789"/>
    </ligand>
</feature>